<dbReference type="Proteomes" id="UP000722791">
    <property type="component" value="Unassembled WGS sequence"/>
</dbReference>
<dbReference type="AlphaFoldDB" id="A0A8J4C0R6"/>
<evidence type="ECO:0000313" key="1">
    <source>
        <dbReference type="EMBL" id="GIL94084.1"/>
    </source>
</evidence>
<comment type="caution">
    <text evidence="1">The sequence shown here is derived from an EMBL/GenBank/DDBJ whole genome shotgun (WGS) entry which is preliminary data.</text>
</comment>
<dbReference type="EMBL" id="BNCQ01000001">
    <property type="protein sequence ID" value="GIL94084.1"/>
    <property type="molecule type" value="Genomic_DNA"/>
</dbReference>
<sequence>MFGWPLGLSAEVFAAQLTATLPGEKALASNPWYNYRVPAVMSTHDKWIISVSPKCLLPSELPFSIHITGNMDFTFQVTDFDGGTYNAQTAATATAAAREAARAGGKATCR</sequence>
<name>A0A8J4C0R6_9CHLO</name>
<protein>
    <submittedName>
        <fullName evidence="1">Uncharacterized protein</fullName>
    </submittedName>
</protein>
<evidence type="ECO:0000313" key="2">
    <source>
        <dbReference type="Proteomes" id="UP000722791"/>
    </source>
</evidence>
<reference evidence="1" key="1">
    <citation type="journal article" date="2021" name="Proc. Natl. Acad. Sci. U.S.A.">
        <title>Three genomes in the algal genus Volvox reveal the fate of a haploid sex-determining region after a transition to homothallism.</title>
        <authorList>
            <person name="Yamamoto K."/>
            <person name="Hamaji T."/>
            <person name="Kawai-Toyooka H."/>
            <person name="Matsuzaki R."/>
            <person name="Takahashi F."/>
            <person name="Nishimura Y."/>
            <person name="Kawachi M."/>
            <person name="Noguchi H."/>
            <person name="Minakuchi Y."/>
            <person name="Umen J.G."/>
            <person name="Toyoda A."/>
            <person name="Nozaki H."/>
        </authorList>
    </citation>
    <scope>NUCLEOTIDE SEQUENCE</scope>
    <source>
        <strain evidence="1">NIES-3785</strain>
    </source>
</reference>
<accession>A0A8J4C0R6</accession>
<proteinExistence type="predicted"/>
<gene>
    <name evidence="1" type="ORF">Vretimale_417</name>
</gene>
<organism evidence="1 2">
    <name type="scientific">Volvox reticuliferus</name>
    <dbReference type="NCBI Taxonomy" id="1737510"/>
    <lineage>
        <taxon>Eukaryota</taxon>
        <taxon>Viridiplantae</taxon>
        <taxon>Chlorophyta</taxon>
        <taxon>core chlorophytes</taxon>
        <taxon>Chlorophyceae</taxon>
        <taxon>CS clade</taxon>
        <taxon>Chlamydomonadales</taxon>
        <taxon>Volvocaceae</taxon>
        <taxon>Volvox</taxon>
    </lineage>
</organism>